<dbReference type="EMBL" id="CDMZ01001742">
    <property type="protein sequence ID" value="CEM36922.1"/>
    <property type="molecule type" value="Genomic_DNA"/>
</dbReference>
<organism evidence="2">
    <name type="scientific">Chromera velia CCMP2878</name>
    <dbReference type="NCBI Taxonomy" id="1169474"/>
    <lineage>
        <taxon>Eukaryota</taxon>
        <taxon>Sar</taxon>
        <taxon>Alveolata</taxon>
        <taxon>Colpodellida</taxon>
        <taxon>Chromeraceae</taxon>
        <taxon>Chromera</taxon>
    </lineage>
</organism>
<name>A0A0G4H0Q7_9ALVE</name>
<feature type="region of interest" description="Disordered" evidence="1">
    <location>
        <begin position="127"/>
        <end position="166"/>
    </location>
</feature>
<evidence type="ECO:0000256" key="1">
    <source>
        <dbReference type="SAM" id="MobiDB-lite"/>
    </source>
</evidence>
<protein>
    <submittedName>
        <fullName evidence="2">Uncharacterized protein</fullName>
    </submittedName>
</protein>
<feature type="compositionally biased region" description="Basic and acidic residues" evidence="1">
    <location>
        <begin position="149"/>
        <end position="160"/>
    </location>
</feature>
<sequence length="185" mass="20825">MKEFAPPSDGSPENLREVVRIALSAAIEDQPRMWENIFPTIRVEPFDNLVDKYTTEEIRRDQWTLLCAVNDAAARAFQQQALMTRVMETLRGQLAVGVKEIKSIQPAEQEELQKLFDEVTDIASVSSVKSSPIMTGEGAGEEGAQSGKRGHDGGDEDSKHPPKKFCRVGPRVRRWVVTSRRWPDF</sequence>
<proteinExistence type="predicted"/>
<gene>
    <name evidence="2" type="ORF">Cvel_24154</name>
</gene>
<dbReference type="AlphaFoldDB" id="A0A0G4H0Q7"/>
<reference evidence="2" key="1">
    <citation type="submission" date="2014-11" db="EMBL/GenBank/DDBJ databases">
        <authorList>
            <person name="Otto D Thomas"/>
            <person name="Naeem Raeece"/>
        </authorList>
    </citation>
    <scope>NUCLEOTIDE SEQUENCE</scope>
</reference>
<evidence type="ECO:0000313" key="2">
    <source>
        <dbReference type="EMBL" id="CEM36922.1"/>
    </source>
</evidence>
<accession>A0A0G4H0Q7</accession>
<dbReference type="VEuPathDB" id="CryptoDB:Cvel_24154"/>